<dbReference type="AlphaFoldDB" id="A0A833WIM3"/>
<gene>
    <name evidence="3" type="ORF">GN244_ATG04621</name>
    <name evidence="4" type="ORF">GN958_ATG19889</name>
</gene>
<accession>A0A833WIM3</accession>
<keyword evidence="1" id="KW-0175">Coiled coil</keyword>
<protein>
    <submittedName>
        <fullName evidence="3">Uncharacterized protein</fullName>
    </submittedName>
</protein>
<sequence>MVSDAAFLSEVEGFLASCGVPEFTPTRPERERAIKNFGGQFDKTTDGDTEDPNVHATKSKDSSYYCRRMRERMSLRQQVRDMTAELENLQKTKEAVRLSKWMARAKYRREERLQAEEKQRRLYAATATRATTIEDFFKLAQSHLCGVGGITEEETELVGSSADASHCGPFKRIRVDPPLDGISERYVNELNGVDKSSSEGESENEVWRDSEPWFDLSDNIETEECIIVVDTNKVNDNVVPFIVVRIL</sequence>
<proteinExistence type="predicted"/>
<comment type="caution">
    <text evidence="3">The sequence shown here is derived from an EMBL/GenBank/DDBJ whole genome shotgun (WGS) entry which is preliminary data.</text>
</comment>
<feature type="coiled-coil region" evidence="1">
    <location>
        <begin position="72"/>
        <end position="99"/>
    </location>
</feature>
<evidence type="ECO:0000313" key="5">
    <source>
        <dbReference type="Proteomes" id="UP000602510"/>
    </source>
</evidence>
<evidence type="ECO:0000256" key="2">
    <source>
        <dbReference type="SAM" id="MobiDB-lite"/>
    </source>
</evidence>
<name>A0A833WIM3_PHYIN</name>
<reference evidence="3" key="1">
    <citation type="submission" date="2020-04" db="EMBL/GenBank/DDBJ databases">
        <title>Hybrid Assembly of Korean Phytophthora infestans isolates.</title>
        <authorList>
            <person name="Prokchorchik M."/>
            <person name="Lee Y."/>
            <person name="Seo J."/>
            <person name="Cho J.-H."/>
            <person name="Park Y.-E."/>
            <person name="Jang D.-C."/>
            <person name="Im J.-S."/>
            <person name="Choi J.-G."/>
            <person name="Park H.-J."/>
            <person name="Lee G.-B."/>
            <person name="Lee Y.-G."/>
            <person name="Hong S.-Y."/>
            <person name="Cho K."/>
            <person name="Sohn K.H."/>
        </authorList>
    </citation>
    <scope>NUCLEOTIDE SEQUENCE</scope>
    <source>
        <strain evidence="3">KR_1_A1</strain>
        <strain evidence="4">KR_2_A2</strain>
    </source>
</reference>
<dbReference type="Proteomes" id="UP000602510">
    <property type="component" value="Unassembled WGS sequence"/>
</dbReference>
<evidence type="ECO:0000256" key="1">
    <source>
        <dbReference type="SAM" id="Coils"/>
    </source>
</evidence>
<dbReference type="Proteomes" id="UP000704712">
    <property type="component" value="Unassembled WGS sequence"/>
</dbReference>
<feature type="region of interest" description="Disordered" evidence="2">
    <location>
        <begin position="39"/>
        <end position="58"/>
    </location>
</feature>
<evidence type="ECO:0000313" key="3">
    <source>
        <dbReference type="EMBL" id="KAF4043143.1"/>
    </source>
</evidence>
<organism evidence="3 5">
    <name type="scientific">Phytophthora infestans</name>
    <name type="common">Potato late blight agent</name>
    <name type="synonym">Botrytis infestans</name>
    <dbReference type="NCBI Taxonomy" id="4787"/>
    <lineage>
        <taxon>Eukaryota</taxon>
        <taxon>Sar</taxon>
        <taxon>Stramenopiles</taxon>
        <taxon>Oomycota</taxon>
        <taxon>Peronosporomycetes</taxon>
        <taxon>Peronosporales</taxon>
        <taxon>Peronosporaceae</taxon>
        <taxon>Phytophthora</taxon>
    </lineage>
</organism>
<dbReference type="EMBL" id="WSZM01000092">
    <property type="protein sequence ID" value="KAF4043143.1"/>
    <property type="molecule type" value="Genomic_DNA"/>
</dbReference>
<keyword evidence="5" id="KW-1185">Reference proteome</keyword>
<dbReference type="EMBL" id="JAACNO010002776">
    <property type="protein sequence ID" value="KAF4130884.1"/>
    <property type="molecule type" value="Genomic_DNA"/>
</dbReference>
<evidence type="ECO:0000313" key="4">
    <source>
        <dbReference type="EMBL" id="KAF4130884.1"/>
    </source>
</evidence>